<dbReference type="GO" id="GO:0030054">
    <property type="term" value="C:cell junction"/>
    <property type="evidence" value="ECO:0007669"/>
    <property type="project" value="TreeGrafter"/>
</dbReference>
<dbReference type="OrthoDB" id="6260144at2759"/>
<evidence type="ECO:0000256" key="1">
    <source>
        <dbReference type="ARBA" id="ARBA00023054"/>
    </source>
</evidence>
<dbReference type="InterPro" id="IPR015649">
    <property type="entry name" value="SCHIP_1_C"/>
</dbReference>
<accession>A0A8J9V637</accession>
<feature type="region of interest" description="Disordered" evidence="2">
    <location>
        <begin position="224"/>
        <end position="251"/>
    </location>
</feature>
<dbReference type="AlphaFoldDB" id="A0A8J9V637"/>
<gene>
    <name evidence="4" type="ORF">BINO364_LOCUS11469</name>
</gene>
<evidence type="ECO:0000313" key="5">
    <source>
        <dbReference type="Proteomes" id="UP000838878"/>
    </source>
</evidence>
<reference evidence="4" key="1">
    <citation type="submission" date="2021-12" db="EMBL/GenBank/DDBJ databases">
        <authorList>
            <person name="Martin H S."/>
        </authorList>
    </citation>
    <scope>NUCLEOTIDE SEQUENCE</scope>
</reference>
<dbReference type="GO" id="GO:0005886">
    <property type="term" value="C:plasma membrane"/>
    <property type="evidence" value="ECO:0007669"/>
    <property type="project" value="TreeGrafter"/>
</dbReference>
<proteinExistence type="predicted"/>
<evidence type="ECO:0000256" key="2">
    <source>
        <dbReference type="SAM" id="MobiDB-lite"/>
    </source>
</evidence>
<keyword evidence="5" id="KW-1185">Reference proteome</keyword>
<dbReference type="PANTHER" id="PTHR13103:SF2">
    <property type="entry name" value="IQCJ-SCHIP1 READTHROUGH TRANSCRIPT PROTEIN-RELATED"/>
    <property type="match status" value="1"/>
</dbReference>
<feature type="non-terminal residue" evidence="4">
    <location>
        <position position="1076"/>
    </location>
</feature>
<feature type="domain" description="Schwannomin interacting protein 1 C-terminal" evidence="3">
    <location>
        <begin position="912"/>
        <end position="1058"/>
    </location>
</feature>
<dbReference type="GO" id="GO:0035332">
    <property type="term" value="P:positive regulation of hippo signaling"/>
    <property type="evidence" value="ECO:0007669"/>
    <property type="project" value="TreeGrafter"/>
</dbReference>
<dbReference type="PANTHER" id="PTHR13103">
    <property type="entry name" value="SCHWANNOMIN INTERACTING PROTEIN 1"/>
    <property type="match status" value="1"/>
</dbReference>
<dbReference type="Proteomes" id="UP000838878">
    <property type="component" value="Chromosome 5"/>
</dbReference>
<feature type="compositionally biased region" description="Basic and acidic residues" evidence="2">
    <location>
        <begin position="589"/>
        <end position="605"/>
    </location>
</feature>
<dbReference type="EMBL" id="OV170225">
    <property type="protein sequence ID" value="CAH0725942.1"/>
    <property type="molecule type" value="Genomic_DNA"/>
</dbReference>
<keyword evidence="1" id="KW-0175">Coiled coil</keyword>
<feature type="domain" description="Schwannomin interacting protein 1 C-terminal" evidence="3">
    <location>
        <begin position="789"/>
        <end position="896"/>
    </location>
</feature>
<name>A0A8J9V637_9NEOP</name>
<feature type="region of interest" description="Disordered" evidence="2">
    <location>
        <begin position="64"/>
        <end position="84"/>
    </location>
</feature>
<organism evidence="4 5">
    <name type="scientific">Brenthis ino</name>
    <name type="common">lesser marbled fritillary</name>
    <dbReference type="NCBI Taxonomy" id="405034"/>
    <lineage>
        <taxon>Eukaryota</taxon>
        <taxon>Metazoa</taxon>
        <taxon>Ecdysozoa</taxon>
        <taxon>Arthropoda</taxon>
        <taxon>Hexapoda</taxon>
        <taxon>Insecta</taxon>
        <taxon>Pterygota</taxon>
        <taxon>Neoptera</taxon>
        <taxon>Endopterygota</taxon>
        <taxon>Lepidoptera</taxon>
        <taxon>Glossata</taxon>
        <taxon>Ditrysia</taxon>
        <taxon>Papilionoidea</taxon>
        <taxon>Nymphalidae</taxon>
        <taxon>Heliconiinae</taxon>
        <taxon>Argynnini</taxon>
        <taxon>Brenthis</taxon>
    </lineage>
</organism>
<feature type="region of interest" description="Disordered" evidence="2">
    <location>
        <begin position="580"/>
        <end position="619"/>
    </location>
</feature>
<dbReference type="InterPro" id="IPR039045">
    <property type="entry name" value="SCHIP_1"/>
</dbReference>
<evidence type="ECO:0000313" key="4">
    <source>
        <dbReference type="EMBL" id="CAH0725942.1"/>
    </source>
</evidence>
<evidence type="ECO:0000259" key="3">
    <source>
        <dbReference type="Pfam" id="PF10148"/>
    </source>
</evidence>
<sequence length="1076" mass="123300">MATSGYAGGEAPVQTQWLRDAPACRSAVTFTTRKHDKIAILFVLCKEKNGNFYGRRACMKPARRRRWRAGGHRPRDHFATSTARAARRWRPLQDTMRILNATDNGNIAVNTTNRSSFDDIDNYSWQDSDTSVVRINSVTEENVHFSNHNKYHNNIIDNRFSNTLIKRETNTEDKVCNKQFRLASNNIDIKLNINSKNIDLENKNLLVGTEWHKCCTVDANVSTDTTPADDERAFEQSDSDEMSENSVRPVPRGIVNPNYPGFQHLAHTLEDYSSNIEPFYHSENDMTDEDLETDIAETNCNSEDNPKIKAFETINNNNKEFDHVRKDNLSKDSKQTLPLLESKKCSPISENEIPDLLKTITHNNNNNVDCANYDFNCSATDIENNFHVKDIIGDFNKEVEDEIRHLYNYNLNIESDLEELRKDIKDTLVKPIENTINNISDVVNHVIKKLVENEGYEKNDALSPDIVNDHEMEDITNINKDNETNTRTEINISRPTFLYIDNNVDSKITDAILSDGKDEINIYEDDYDTDQLSQNVENTIKQLSTELRKIIPKLNEMRERDKIWNENKQETAMVIDGNSNNIVSTSNARTHESRIRSQLYDDKTKRNPKHKQSSTAKPHSIKALVESKVRQNSIKTPKAHNASVRKNDNYNETDFESFDVYNIETALPKLDLDTIENHIRAAKEAERRITFAAFKKSDDITNNVDKDTSGVKRSLINLKSKVLKPNNTEDLSVHNYYNDTALSPRAIGAGQSAQTEIEWPILSDKNPNILDRFTRIVTITNYVPYDKKKRNDREEIRKRLAMGVDSEEYYSLGHIDRPGKKPSLHSRLQNGKNLQICFMNETASDNESQTSDIEKNFNCNSNSSSQSSLFIKNNFNHPYQTRPLSVNITKHEKNTNTQSGPKLRPTSLMLKSSKSRSTKSLGHIEFRESDFFALQSTLQTEARIALAQAKEMARIQMERERRGRAVSPVTEMLRRSMEKARAPLAPDRRRVSRHLLTDMNIAQLQVIVNELHSQIEALNDSLVKLLMARDELHMGQDSMLVDIEDLTRYLGVKEQTKKTKGTTKSGVRRLTSLVHK</sequence>
<dbReference type="Pfam" id="PF10148">
    <property type="entry name" value="SCHIP-1_C"/>
    <property type="match status" value="2"/>
</dbReference>
<protein>
    <recommendedName>
        <fullName evidence="3">Schwannomin interacting protein 1 C-terminal domain-containing protein</fullName>
    </recommendedName>
</protein>
<feature type="compositionally biased region" description="Basic residues" evidence="2">
    <location>
        <begin position="64"/>
        <end position="75"/>
    </location>
</feature>